<keyword evidence="9" id="KW-1185">Reference proteome</keyword>
<dbReference type="GO" id="GO:0003700">
    <property type="term" value="F:DNA-binding transcription factor activity"/>
    <property type="evidence" value="ECO:0007669"/>
    <property type="project" value="InterPro"/>
</dbReference>
<dbReference type="AlphaFoldDB" id="A0A2Z7ANE4"/>
<name>A0A2Z7ANE4_9LAMI</name>
<feature type="domain" description="RWP-RK" evidence="7">
    <location>
        <begin position="123"/>
        <end position="208"/>
    </location>
</feature>
<evidence type="ECO:0000256" key="2">
    <source>
        <dbReference type="ARBA" id="ARBA00023015"/>
    </source>
</evidence>
<protein>
    <recommendedName>
        <fullName evidence="7">RWP-RK domain-containing protein</fullName>
    </recommendedName>
</protein>
<comment type="function">
    <text evidence="1">Putative transcription factor.</text>
</comment>
<reference evidence="8 9" key="1">
    <citation type="journal article" date="2015" name="Proc. Natl. Acad. Sci. U.S.A.">
        <title>The resurrection genome of Boea hygrometrica: A blueprint for survival of dehydration.</title>
        <authorList>
            <person name="Xiao L."/>
            <person name="Yang G."/>
            <person name="Zhang L."/>
            <person name="Yang X."/>
            <person name="Zhao S."/>
            <person name="Ji Z."/>
            <person name="Zhou Q."/>
            <person name="Hu M."/>
            <person name="Wang Y."/>
            <person name="Chen M."/>
            <person name="Xu Y."/>
            <person name="Jin H."/>
            <person name="Xiao X."/>
            <person name="Hu G."/>
            <person name="Bao F."/>
            <person name="Hu Y."/>
            <person name="Wan P."/>
            <person name="Li L."/>
            <person name="Deng X."/>
            <person name="Kuang T."/>
            <person name="Xiang C."/>
            <person name="Zhu J.K."/>
            <person name="Oliver M.J."/>
            <person name="He Y."/>
        </authorList>
    </citation>
    <scope>NUCLEOTIDE SEQUENCE [LARGE SCALE GENOMIC DNA]</scope>
    <source>
        <strain evidence="9">cv. XS01</strain>
    </source>
</reference>
<dbReference type="PROSITE" id="PS51519">
    <property type="entry name" value="RWP_RK"/>
    <property type="match status" value="1"/>
</dbReference>
<evidence type="ECO:0000256" key="1">
    <source>
        <dbReference type="ARBA" id="ARBA00004049"/>
    </source>
</evidence>
<evidence type="ECO:0000256" key="4">
    <source>
        <dbReference type="ARBA" id="ARBA00023125"/>
    </source>
</evidence>
<accession>A0A2Z7ANE4</accession>
<gene>
    <name evidence="8" type="ORF">F511_02212</name>
</gene>
<dbReference type="Proteomes" id="UP000250235">
    <property type="component" value="Unassembled WGS sequence"/>
</dbReference>
<dbReference type="OrthoDB" id="6270329at2759"/>
<keyword evidence="2" id="KW-0805">Transcription regulation</keyword>
<dbReference type="GO" id="GO:0003677">
    <property type="term" value="F:DNA binding"/>
    <property type="evidence" value="ECO:0007669"/>
    <property type="project" value="UniProtKB-KW"/>
</dbReference>
<evidence type="ECO:0000313" key="8">
    <source>
        <dbReference type="EMBL" id="KZV23311.1"/>
    </source>
</evidence>
<evidence type="ECO:0000256" key="5">
    <source>
        <dbReference type="ARBA" id="ARBA00023163"/>
    </source>
</evidence>
<proteinExistence type="predicted"/>
<evidence type="ECO:0000259" key="7">
    <source>
        <dbReference type="PROSITE" id="PS51519"/>
    </source>
</evidence>
<keyword evidence="3" id="KW-0175">Coiled coil</keyword>
<dbReference type="EMBL" id="KV013932">
    <property type="protein sequence ID" value="KZV23311.1"/>
    <property type="molecule type" value="Genomic_DNA"/>
</dbReference>
<dbReference type="Pfam" id="PF02042">
    <property type="entry name" value="RWP-RK"/>
    <property type="match status" value="1"/>
</dbReference>
<dbReference type="PANTHER" id="PTHR46373:SF20">
    <property type="entry name" value="PROTEIN RKD1"/>
    <property type="match status" value="1"/>
</dbReference>
<keyword evidence="6" id="KW-0539">Nucleus</keyword>
<evidence type="ECO:0000256" key="6">
    <source>
        <dbReference type="ARBA" id="ARBA00023242"/>
    </source>
</evidence>
<organism evidence="8 9">
    <name type="scientific">Dorcoceras hygrometricum</name>
    <dbReference type="NCBI Taxonomy" id="472368"/>
    <lineage>
        <taxon>Eukaryota</taxon>
        <taxon>Viridiplantae</taxon>
        <taxon>Streptophyta</taxon>
        <taxon>Embryophyta</taxon>
        <taxon>Tracheophyta</taxon>
        <taxon>Spermatophyta</taxon>
        <taxon>Magnoliopsida</taxon>
        <taxon>eudicotyledons</taxon>
        <taxon>Gunneridae</taxon>
        <taxon>Pentapetalae</taxon>
        <taxon>asterids</taxon>
        <taxon>lamiids</taxon>
        <taxon>Lamiales</taxon>
        <taxon>Gesneriaceae</taxon>
        <taxon>Didymocarpoideae</taxon>
        <taxon>Trichosporeae</taxon>
        <taxon>Loxocarpinae</taxon>
        <taxon>Dorcoceras</taxon>
    </lineage>
</organism>
<dbReference type="InterPro" id="IPR044607">
    <property type="entry name" value="RKD-like"/>
</dbReference>
<dbReference type="PANTHER" id="PTHR46373">
    <property type="entry name" value="PROTEIN RKD4"/>
    <property type="match status" value="1"/>
</dbReference>
<keyword evidence="4" id="KW-0238">DNA-binding</keyword>
<dbReference type="InterPro" id="IPR003035">
    <property type="entry name" value="RWP-RK_dom"/>
</dbReference>
<evidence type="ECO:0000313" key="9">
    <source>
        <dbReference type="Proteomes" id="UP000250235"/>
    </source>
</evidence>
<evidence type="ECO:0000256" key="3">
    <source>
        <dbReference type="ARBA" id="ARBA00023054"/>
    </source>
</evidence>
<sequence>MAAANKEYEDIYCHFPTFLYDDDHSSTNGSFSAWNWQLGILENDRIVDPFPLMDTFVSSSDIVASSGLVPVPDFLCDDIKGAFEVRNEGTASGLEVQTKEQKFPPNNDFITGEAIQDCESEAKRSKLVARNSAPRSRTLCRETISKYFHLPITQAAKELNVGPTLLKKKCRDLGIKRWPHRKLISMQTLIKNVQELWEYEGEEKVKQAICLLEEEMKLMIEIPEMEIGGSTKRLRQACFKANYKKRKLVIPQYSASPLS</sequence>
<keyword evidence="5" id="KW-0804">Transcription</keyword>